<keyword evidence="1" id="KW-0677">Repeat</keyword>
<feature type="domain" description="NACHT" evidence="2">
    <location>
        <begin position="399"/>
        <end position="555"/>
    </location>
</feature>
<dbReference type="AlphaFoldDB" id="A0A8H5GQQ8"/>
<evidence type="ECO:0000313" key="4">
    <source>
        <dbReference type="Proteomes" id="UP000559256"/>
    </source>
</evidence>
<sequence>MSPEDSCFLVITVLNLPFGDIVGSYVVIKHGSERYKTMRLDGTKSGAIQWDDRFELKLSSITDSLAFELRRRRSFFKYISGPSRLLGTSQVQVRELVQCRDQGVEVLVNNRDRNIKFVIRATSDFKDSVEEATTPISRDLIRSEIADSTPLTENASNTLQVVQMRDARASESDLPTRSVDLGPNPHAAILKPSTLSKVVEAADPIIQVLERLSKVHPIAELAWIAVFGIYEIVKAIDKRNQDIVALYKAMLDTYQMATQNDSLTETLKSDSNFKSIFDTMVKRSMDCYMFISDYQSENVLRRIFQSNDVQNLISEYTQIFKNLEKQLTETQIKMTTVSLLRITPQIEQISNKFADLYIDKNLEPLKKGNTLPPKSHCLHGTRRNTVRRIMDWVVKGKEPIFWLFGVAGSGKSSLMGTLHNMFVDMGFKSRLAAFIRFDRNDYNNASMFIQTLAYKLAHFDHRLAEAIVDVLAENEQIVDVTDISKQLDRLIFGPLRKHGEDLRKEGSIIIIVDGLDECTRSDHSETNFRGQLLKLLVENPFQDFPFVRLVLASRPEEDIKRMLTGRKHIVAFPLDTTTDETQADIKHFLEHKLSETGLHSGSTFLELCHERDAVNQLSMRASGLFIWASTVVTFIAGYPEQRLRRILDTDVPVNALQALNTLYTTALDSVAGEGDSNEDIRADIRVVLGRIMAANSVRPHVWSDVLPLTSAILDRPCTGSSAVKSVNATRVLEKLWSIVQKEEDETLSFLHKSFDDFLTDYTRCPKEYYIDVKEYLLDWTFICTSYFIDFLKSNVEYPRDGPESEADIAFLDFAMVSWNMFVEKLSFQDLESRPDVRDALKTMLQTYLLRLMYLGKSKNRYIGKLTDEKLENHSDFGQLICDSSEFITCVGIFEERTARMFKRFQWLCHKRSSRMYDYYMPVFVAMASGSRRYPDIIEAIEKDLAPPVLDSGSLDVDSPIEILEIPEKIILEGPKPARRRFAW</sequence>
<organism evidence="3 4">
    <name type="scientific">Tetrapyrgos nigripes</name>
    <dbReference type="NCBI Taxonomy" id="182062"/>
    <lineage>
        <taxon>Eukaryota</taxon>
        <taxon>Fungi</taxon>
        <taxon>Dikarya</taxon>
        <taxon>Basidiomycota</taxon>
        <taxon>Agaricomycotina</taxon>
        <taxon>Agaricomycetes</taxon>
        <taxon>Agaricomycetidae</taxon>
        <taxon>Agaricales</taxon>
        <taxon>Marasmiineae</taxon>
        <taxon>Marasmiaceae</taxon>
        <taxon>Tetrapyrgos</taxon>
    </lineage>
</organism>
<dbReference type="Pfam" id="PF24883">
    <property type="entry name" value="NPHP3_N"/>
    <property type="match status" value="1"/>
</dbReference>
<proteinExistence type="predicted"/>
<dbReference type="InterPro" id="IPR007111">
    <property type="entry name" value="NACHT_NTPase"/>
</dbReference>
<protein>
    <recommendedName>
        <fullName evidence="2">NACHT domain-containing protein</fullName>
    </recommendedName>
</protein>
<keyword evidence="4" id="KW-1185">Reference proteome</keyword>
<dbReference type="Gene3D" id="3.40.50.300">
    <property type="entry name" value="P-loop containing nucleotide triphosphate hydrolases"/>
    <property type="match status" value="1"/>
</dbReference>
<dbReference type="InterPro" id="IPR027417">
    <property type="entry name" value="P-loop_NTPase"/>
</dbReference>
<comment type="caution">
    <text evidence="3">The sequence shown here is derived from an EMBL/GenBank/DDBJ whole genome shotgun (WGS) entry which is preliminary data.</text>
</comment>
<dbReference type="InterPro" id="IPR056884">
    <property type="entry name" value="NPHP3-like_N"/>
</dbReference>
<dbReference type="OrthoDB" id="3038309at2759"/>
<dbReference type="Proteomes" id="UP000559256">
    <property type="component" value="Unassembled WGS sequence"/>
</dbReference>
<name>A0A8H5GQQ8_9AGAR</name>
<gene>
    <name evidence="3" type="ORF">D9758_002828</name>
</gene>
<dbReference type="PROSITE" id="PS50837">
    <property type="entry name" value="NACHT"/>
    <property type="match status" value="1"/>
</dbReference>
<dbReference type="SUPFAM" id="SSF52540">
    <property type="entry name" value="P-loop containing nucleoside triphosphate hydrolases"/>
    <property type="match status" value="1"/>
</dbReference>
<dbReference type="PANTHER" id="PTHR10039:SF17">
    <property type="entry name" value="FUNGAL STAND N-TERMINAL GOODBYE DOMAIN-CONTAINING PROTEIN-RELATED"/>
    <property type="match status" value="1"/>
</dbReference>
<accession>A0A8H5GQQ8</accession>
<evidence type="ECO:0000313" key="3">
    <source>
        <dbReference type="EMBL" id="KAF5369015.1"/>
    </source>
</evidence>
<evidence type="ECO:0000256" key="1">
    <source>
        <dbReference type="ARBA" id="ARBA00022737"/>
    </source>
</evidence>
<dbReference type="PANTHER" id="PTHR10039">
    <property type="entry name" value="AMELOGENIN"/>
    <property type="match status" value="1"/>
</dbReference>
<dbReference type="EMBL" id="JAACJM010000014">
    <property type="protein sequence ID" value="KAF5369015.1"/>
    <property type="molecule type" value="Genomic_DNA"/>
</dbReference>
<evidence type="ECO:0000259" key="2">
    <source>
        <dbReference type="PROSITE" id="PS50837"/>
    </source>
</evidence>
<reference evidence="3 4" key="1">
    <citation type="journal article" date="2020" name="ISME J.">
        <title>Uncovering the hidden diversity of litter-decomposition mechanisms in mushroom-forming fungi.</title>
        <authorList>
            <person name="Floudas D."/>
            <person name="Bentzer J."/>
            <person name="Ahren D."/>
            <person name="Johansson T."/>
            <person name="Persson P."/>
            <person name="Tunlid A."/>
        </authorList>
    </citation>
    <scope>NUCLEOTIDE SEQUENCE [LARGE SCALE GENOMIC DNA]</scope>
    <source>
        <strain evidence="3 4">CBS 291.85</strain>
    </source>
</reference>